<feature type="compositionally biased region" description="Low complexity" evidence="10">
    <location>
        <begin position="195"/>
        <end position="207"/>
    </location>
</feature>
<reference evidence="12 13" key="1">
    <citation type="submission" date="2015-06" db="EMBL/GenBank/DDBJ databases">
        <title>Survival trade-offs in plant roots during colonization by closely related pathogenic and mutualistic fungi.</title>
        <authorList>
            <person name="Hacquard S."/>
            <person name="Kracher B."/>
            <person name="Hiruma K."/>
            <person name="Weinman A."/>
            <person name="Muench P."/>
            <person name="Garrido Oter R."/>
            <person name="Ver Loren van Themaat E."/>
            <person name="Dallerey J.-F."/>
            <person name="Damm U."/>
            <person name="Henrissat B."/>
            <person name="Lespinet O."/>
            <person name="Thon M."/>
            <person name="Kemen E."/>
            <person name="McHardy A.C."/>
            <person name="Schulze-Lefert P."/>
            <person name="O'Connell R.J."/>
        </authorList>
    </citation>
    <scope>NUCLEOTIDE SEQUENCE [LARGE SCALE GENOMIC DNA]</scope>
    <source>
        <strain evidence="12 13">0861</strain>
    </source>
</reference>
<keyword evidence="7 9" id="KW-1015">Disulfide bond</keyword>
<feature type="region of interest" description="Disordered" evidence="10">
    <location>
        <begin position="163"/>
        <end position="211"/>
    </location>
</feature>
<dbReference type="SMART" id="SM00747">
    <property type="entry name" value="CFEM"/>
    <property type="match status" value="1"/>
</dbReference>
<keyword evidence="8" id="KW-0449">Lipoprotein</keyword>
<keyword evidence="4" id="KW-0964">Secreted</keyword>
<evidence type="ECO:0000256" key="3">
    <source>
        <dbReference type="ARBA" id="ARBA00010031"/>
    </source>
</evidence>
<evidence type="ECO:0000256" key="5">
    <source>
        <dbReference type="ARBA" id="ARBA00022622"/>
    </source>
</evidence>
<keyword evidence="5" id="KW-0336">GPI-anchor</keyword>
<keyword evidence="13" id="KW-1185">Reference proteome</keyword>
<dbReference type="EMBL" id="LFIV01000024">
    <property type="protein sequence ID" value="KZL75385.1"/>
    <property type="molecule type" value="Genomic_DNA"/>
</dbReference>
<dbReference type="Pfam" id="PF05730">
    <property type="entry name" value="CFEM"/>
    <property type="match status" value="1"/>
</dbReference>
<feature type="disulfide bond" evidence="9">
    <location>
        <begin position="91"/>
        <end position="98"/>
    </location>
</feature>
<evidence type="ECO:0000256" key="8">
    <source>
        <dbReference type="ARBA" id="ARBA00023288"/>
    </source>
</evidence>
<evidence type="ECO:0000256" key="1">
    <source>
        <dbReference type="ARBA" id="ARBA00004589"/>
    </source>
</evidence>
<gene>
    <name evidence="12" type="ORF">CT0861_11402</name>
</gene>
<proteinExistence type="inferred from homology"/>
<dbReference type="GO" id="GO:0005576">
    <property type="term" value="C:extracellular region"/>
    <property type="evidence" value="ECO:0007669"/>
    <property type="project" value="UniProtKB-SubCell"/>
</dbReference>
<dbReference type="STRING" id="708197.A0A161VV32"/>
<keyword evidence="9" id="KW-0349">Heme</keyword>
<evidence type="ECO:0000259" key="11">
    <source>
        <dbReference type="PROSITE" id="PS52012"/>
    </source>
</evidence>
<evidence type="ECO:0000256" key="9">
    <source>
        <dbReference type="PROSITE-ProRule" id="PRU01356"/>
    </source>
</evidence>
<evidence type="ECO:0000256" key="6">
    <source>
        <dbReference type="ARBA" id="ARBA00022729"/>
    </source>
</evidence>
<comment type="similarity">
    <text evidence="3">Belongs to the RBT5 family.</text>
</comment>
<evidence type="ECO:0000256" key="7">
    <source>
        <dbReference type="ARBA" id="ARBA00023157"/>
    </source>
</evidence>
<dbReference type="PROSITE" id="PS52012">
    <property type="entry name" value="CFEM"/>
    <property type="match status" value="1"/>
</dbReference>
<dbReference type="AlphaFoldDB" id="A0A161VV32"/>
<comment type="caution">
    <text evidence="9">Lacks conserved residue(s) required for the propagation of feature annotation.</text>
</comment>
<keyword evidence="6" id="KW-0732">Signal</keyword>
<dbReference type="GO" id="GO:0046872">
    <property type="term" value="F:metal ion binding"/>
    <property type="evidence" value="ECO:0007669"/>
    <property type="project" value="UniProtKB-UniRule"/>
</dbReference>
<keyword evidence="5" id="KW-0325">Glycoprotein</keyword>
<name>A0A161VV32_9PEZI</name>
<feature type="binding site" description="axial binding residue" evidence="9">
    <location>
        <position position="95"/>
    </location>
    <ligand>
        <name>heme</name>
        <dbReference type="ChEBI" id="CHEBI:30413"/>
    </ligand>
    <ligandPart>
        <name>Fe</name>
        <dbReference type="ChEBI" id="CHEBI:18248"/>
    </ligandPart>
</feature>
<evidence type="ECO:0000313" key="12">
    <source>
        <dbReference type="EMBL" id="KZL75385.1"/>
    </source>
</evidence>
<comment type="subcellular location">
    <subcellularLocation>
        <location evidence="1">Membrane</location>
        <topology evidence="1">Lipid-anchor</topology>
        <topology evidence="1">GPI-anchor</topology>
    </subcellularLocation>
    <subcellularLocation>
        <location evidence="2">Secreted</location>
    </subcellularLocation>
</comment>
<feature type="compositionally biased region" description="Low complexity" evidence="10">
    <location>
        <begin position="163"/>
        <end position="183"/>
    </location>
</feature>
<sequence length="236" mass="22940">LDTPSPCSRRPLEAFLVSLLPNSFESQSLVQPFLGIKARTVIMKNVVGLVVSIALLLSGAAAADNCASVAVTAIPSCAQSCFLEGASFVGCDSLDFSCQCGKEAALYAAVEPCVATGCPAASIQAVINGASSVCGCAGAGQVAGQTVSGSFVSAISGSAIGSSPATASPTPSGGAGGFPSASATQGGNGRDGWNPLPTSTPFSTSSPVNAAGRQSDSQLVLLAIVVGIAIAAAVSP</sequence>
<keyword evidence="9" id="KW-0479">Metal-binding</keyword>
<feature type="domain" description="CFEM" evidence="11">
    <location>
        <begin position="49"/>
        <end position="162"/>
    </location>
</feature>
<dbReference type="GO" id="GO:0098552">
    <property type="term" value="C:side of membrane"/>
    <property type="evidence" value="ECO:0007669"/>
    <property type="project" value="UniProtKB-KW"/>
</dbReference>
<accession>A0A161VV32</accession>
<dbReference type="InterPro" id="IPR008427">
    <property type="entry name" value="Extracellular_membr_CFEM_dom"/>
</dbReference>
<organism evidence="12 13">
    <name type="scientific">Colletotrichum tofieldiae</name>
    <dbReference type="NCBI Taxonomy" id="708197"/>
    <lineage>
        <taxon>Eukaryota</taxon>
        <taxon>Fungi</taxon>
        <taxon>Dikarya</taxon>
        <taxon>Ascomycota</taxon>
        <taxon>Pezizomycotina</taxon>
        <taxon>Sordariomycetes</taxon>
        <taxon>Hypocreomycetidae</taxon>
        <taxon>Glomerellales</taxon>
        <taxon>Glomerellaceae</taxon>
        <taxon>Colletotrichum</taxon>
        <taxon>Colletotrichum spaethianum species complex</taxon>
    </lineage>
</organism>
<evidence type="ECO:0000256" key="4">
    <source>
        <dbReference type="ARBA" id="ARBA00022525"/>
    </source>
</evidence>
<evidence type="ECO:0000256" key="2">
    <source>
        <dbReference type="ARBA" id="ARBA00004613"/>
    </source>
</evidence>
<keyword evidence="9" id="KW-0408">Iron</keyword>
<comment type="caution">
    <text evidence="12">The sequence shown here is derived from an EMBL/GenBank/DDBJ whole genome shotgun (WGS) entry which is preliminary data.</text>
</comment>
<keyword evidence="5" id="KW-0472">Membrane</keyword>
<dbReference type="Proteomes" id="UP000076552">
    <property type="component" value="Unassembled WGS sequence"/>
</dbReference>
<evidence type="ECO:0000256" key="10">
    <source>
        <dbReference type="SAM" id="MobiDB-lite"/>
    </source>
</evidence>
<feature type="non-terminal residue" evidence="12">
    <location>
        <position position="1"/>
    </location>
</feature>
<protein>
    <submittedName>
        <fullName evidence="12">CFEM domain-containing protein</fullName>
    </submittedName>
</protein>
<evidence type="ECO:0000313" key="13">
    <source>
        <dbReference type="Proteomes" id="UP000076552"/>
    </source>
</evidence>